<protein>
    <submittedName>
        <fullName evidence="3">Ion channel</fullName>
    </submittedName>
</protein>
<feature type="transmembrane region" description="Helical" evidence="1">
    <location>
        <begin position="133"/>
        <end position="154"/>
    </location>
</feature>
<dbReference type="Pfam" id="PF07885">
    <property type="entry name" value="Ion_trans_2"/>
    <property type="match status" value="1"/>
</dbReference>
<accession>I1D610</accession>
<dbReference type="STRING" id="928724.SacglDRAFT_03525"/>
<feature type="transmembrane region" description="Helical" evidence="1">
    <location>
        <begin position="63"/>
        <end position="82"/>
    </location>
</feature>
<dbReference type="EMBL" id="CM001484">
    <property type="protein sequence ID" value="EIF00385.1"/>
    <property type="molecule type" value="Genomic_DNA"/>
</dbReference>
<proteinExistence type="predicted"/>
<evidence type="ECO:0000313" key="3">
    <source>
        <dbReference type="EMBL" id="EIF00385.1"/>
    </source>
</evidence>
<sequence>MAASLSRAALSAAVLVVGYFLIPLEGAHPATWVWFVLALAGWAVVITRQVLAVSRSATPRLRAIEALGLAVPLLLVVFAPTYTALGRVDPTAFTEPVDKADALYYTVSVFATVGFGDIAPVSHTARVVTTLQMVLGLIAVGLIARVLVGAVSVADRRRDRKR</sequence>
<keyword evidence="1" id="KW-0812">Transmembrane</keyword>
<feature type="domain" description="Potassium channel" evidence="2">
    <location>
        <begin position="73"/>
        <end position="149"/>
    </location>
</feature>
<dbReference type="eggNOG" id="ENOG5032SBH">
    <property type="taxonomic scope" value="Bacteria"/>
</dbReference>
<reference evidence="3 4" key="1">
    <citation type="submission" date="2011-09" db="EMBL/GenBank/DDBJ databases">
        <authorList>
            <consortium name="US DOE Joint Genome Institute (JGI-PGF)"/>
            <person name="Lucas S."/>
            <person name="Han J."/>
            <person name="Lapidus A."/>
            <person name="Cheng J.-F."/>
            <person name="Goodwin L."/>
            <person name="Pitluck S."/>
            <person name="Peters L."/>
            <person name="Land M.L."/>
            <person name="Hauser L."/>
            <person name="Brambilla E."/>
            <person name="Klenk H.-P."/>
            <person name="Woyke T.J."/>
        </authorList>
    </citation>
    <scope>NUCLEOTIDE SEQUENCE [LARGE SCALE GENOMIC DNA]</scope>
    <source>
        <strain evidence="3 4">K62</strain>
    </source>
</reference>
<keyword evidence="1" id="KW-1133">Transmembrane helix</keyword>
<dbReference type="InterPro" id="IPR013099">
    <property type="entry name" value="K_chnl_dom"/>
</dbReference>
<gene>
    <name evidence="3" type="ORF">SacglDRAFT_03525</name>
</gene>
<reference evidence="4" key="2">
    <citation type="submission" date="2012-01" db="EMBL/GenBank/DDBJ databases">
        <title>Noncontiguous Finished sequence of chromosome of Saccharomonospora glauca K62.</title>
        <authorList>
            <consortium name="US DOE Joint Genome Institute"/>
            <person name="Lucas S."/>
            <person name="Han J."/>
            <person name="Lapidus A."/>
            <person name="Cheng J.-F."/>
            <person name="Goodwin L."/>
            <person name="Pitluck S."/>
            <person name="Peters L."/>
            <person name="Mikhailova N."/>
            <person name="Held B."/>
            <person name="Detter J.C."/>
            <person name="Han C."/>
            <person name="Tapia R."/>
            <person name="Land M."/>
            <person name="Hauser L."/>
            <person name="Kyrpides N."/>
            <person name="Ivanova N."/>
            <person name="Pagani I."/>
            <person name="Brambilla E.-M."/>
            <person name="Klenk H.-P."/>
            <person name="Woyke T."/>
        </authorList>
    </citation>
    <scope>NUCLEOTIDE SEQUENCE [LARGE SCALE GENOMIC DNA]</scope>
    <source>
        <strain evidence="4">K62</strain>
    </source>
</reference>
<keyword evidence="1" id="KW-0472">Membrane</keyword>
<dbReference type="SUPFAM" id="SSF81324">
    <property type="entry name" value="Voltage-gated potassium channels"/>
    <property type="match status" value="1"/>
</dbReference>
<evidence type="ECO:0000259" key="2">
    <source>
        <dbReference type="Pfam" id="PF07885"/>
    </source>
</evidence>
<dbReference type="AlphaFoldDB" id="I1D610"/>
<organism evidence="3 4">
    <name type="scientific">Saccharomonospora glauca K62</name>
    <dbReference type="NCBI Taxonomy" id="928724"/>
    <lineage>
        <taxon>Bacteria</taxon>
        <taxon>Bacillati</taxon>
        <taxon>Actinomycetota</taxon>
        <taxon>Actinomycetes</taxon>
        <taxon>Pseudonocardiales</taxon>
        <taxon>Pseudonocardiaceae</taxon>
        <taxon>Saccharomonospora</taxon>
    </lineage>
</organism>
<evidence type="ECO:0000313" key="4">
    <source>
        <dbReference type="Proteomes" id="UP000005087"/>
    </source>
</evidence>
<dbReference type="HOGENOM" id="CLU_112040_0_0_11"/>
<dbReference type="Gene3D" id="1.10.287.70">
    <property type="match status" value="1"/>
</dbReference>
<feature type="transmembrane region" description="Helical" evidence="1">
    <location>
        <begin position="7"/>
        <end position="24"/>
    </location>
</feature>
<name>I1D610_9PSEU</name>
<feature type="transmembrane region" description="Helical" evidence="1">
    <location>
        <begin position="30"/>
        <end position="51"/>
    </location>
</feature>
<keyword evidence="4" id="KW-1185">Reference proteome</keyword>
<evidence type="ECO:0000256" key="1">
    <source>
        <dbReference type="SAM" id="Phobius"/>
    </source>
</evidence>
<dbReference type="Proteomes" id="UP000005087">
    <property type="component" value="Chromosome"/>
</dbReference>